<keyword evidence="2" id="KW-0732">Signal</keyword>
<evidence type="ECO:0000256" key="1">
    <source>
        <dbReference type="SAM" id="Phobius"/>
    </source>
</evidence>
<dbReference type="RefSeq" id="XP_024314220.1">
    <property type="nucleotide sequence ID" value="XM_024458452.1"/>
</dbReference>
<keyword evidence="1" id="KW-0812">Transmembrane</keyword>
<sequence length="274" mass="27234">MLRLFLLAALLLLLAGRMKPASAPVNHLATSAAAAAASDAGAAAAAVPVSFVARAAEETSTLLLPAGWMTPASAPSKSNHLATRAANASDAGAAVAAVGTGTLLVAGRMTPASAPRNHLATSAAAVAPVFFAARASGAALLLGGPMTPASANHLATLTTNAAAPDAVVTIFDVKADTTATSTRAQVPAGGALLLGGRMMPTTAADVGAGGSIFDVVARAAGGIIGLFVAINMKIISRCFGQMLSIILAVVFVVVSNRHTDKKSGARCRRHTVRR</sequence>
<dbReference type="Gramene" id="PNT70641">
    <property type="protein sequence ID" value="PNT70641"/>
    <property type="gene ID" value="BRADI_2g14956v3"/>
</dbReference>
<reference evidence="3" key="2">
    <citation type="submission" date="2017-06" db="EMBL/GenBank/DDBJ databases">
        <title>WGS assembly of Brachypodium distachyon.</title>
        <authorList>
            <consortium name="The International Brachypodium Initiative"/>
            <person name="Lucas S."/>
            <person name="Harmon-Smith M."/>
            <person name="Lail K."/>
            <person name="Tice H."/>
            <person name="Grimwood J."/>
            <person name="Bruce D."/>
            <person name="Barry K."/>
            <person name="Shu S."/>
            <person name="Lindquist E."/>
            <person name="Wang M."/>
            <person name="Pitluck S."/>
            <person name="Vogel J.P."/>
            <person name="Garvin D.F."/>
            <person name="Mockler T.C."/>
            <person name="Schmutz J."/>
            <person name="Rokhsar D."/>
            <person name="Bevan M.W."/>
        </authorList>
    </citation>
    <scope>NUCLEOTIDE SEQUENCE</scope>
    <source>
        <strain evidence="3">Bd21</strain>
    </source>
</reference>
<dbReference type="KEGG" id="bdi:106866176"/>
<feature type="transmembrane region" description="Helical" evidence="1">
    <location>
        <begin position="234"/>
        <end position="254"/>
    </location>
</feature>
<organism evidence="3">
    <name type="scientific">Brachypodium distachyon</name>
    <name type="common">Purple false brome</name>
    <name type="synonym">Trachynia distachya</name>
    <dbReference type="NCBI Taxonomy" id="15368"/>
    <lineage>
        <taxon>Eukaryota</taxon>
        <taxon>Viridiplantae</taxon>
        <taxon>Streptophyta</taxon>
        <taxon>Embryophyta</taxon>
        <taxon>Tracheophyta</taxon>
        <taxon>Spermatophyta</taxon>
        <taxon>Magnoliopsida</taxon>
        <taxon>Liliopsida</taxon>
        <taxon>Poales</taxon>
        <taxon>Poaceae</taxon>
        <taxon>BOP clade</taxon>
        <taxon>Pooideae</taxon>
        <taxon>Stipodae</taxon>
        <taxon>Brachypodieae</taxon>
        <taxon>Brachypodium</taxon>
    </lineage>
</organism>
<evidence type="ECO:0000256" key="2">
    <source>
        <dbReference type="SAM" id="SignalP"/>
    </source>
</evidence>
<feature type="signal peptide" evidence="2">
    <location>
        <begin position="1"/>
        <end position="23"/>
    </location>
</feature>
<dbReference type="EMBL" id="CM000881">
    <property type="protein sequence ID" value="PNT70641.1"/>
    <property type="molecule type" value="Genomic_DNA"/>
</dbReference>
<evidence type="ECO:0000313" key="5">
    <source>
        <dbReference type="Proteomes" id="UP000008810"/>
    </source>
</evidence>
<name>A0A2K2D8N6_BRADI</name>
<feature type="chain" id="PRO_5043158628" evidence="2">
    <location>
        <begin position="24"/>
        <end position="274"/>
    </location>
</feature>
<dbReference type="GeneID" id="106866176"/>
<proteinExistence type="predicted"/>
<dbReference type="Proteomes" id="UP000008810">
    <property type="component" value="Chromosome 2"/>
</dbReference>
<dbReference type="EnsemblPlants" id="PNT70641">
    <property type="protein sequence ID" value="PNT70641"/>
    <property type="gene ID" value="BRADI_2g14956v3"/>
</dbReference>
<keyword evidence="5" id="KW-1185">Reference proteome</keyword>
<gene>
    <name evidence="4" type="primary">LOC106866176</name>
    <name evidence="3" type="ORF">BRADI_2g14956v3</name>
</gene>
<protein>
    <submittedName>
        <fullName evidence="3 4">Uncharacterized protein</fullName>
    </submittedName>
</protein>
<reference evidence="4" key="3">
    <citation type="submission" date="2018-08" db="UniProtKB">
        <authorList>
            <consortium name="EnsemblPlants"/>
        </authorList>
    </citation>
    <scope>IDENTIFICATION</scope>
    <source>
        <strain evidence="4">cv. Bd21</strain>
    </source>
</reference>
<accession>A0A2K2D8N6</accession>
<dbReference type="AlphaFoldDB" id="A0A2K2D8N6"/>
<evidence type="ECO:0000313" key="3">
    <source>
        <dbReference type="EMBL" id="PNT70641.1"/>
    </source>
</evidence>
<keyword evidence="1" id="KW-0472">Membrane</keyword>
<evidence type="ECO:0000313" key="4">
    <source>
        <dbReference type="EnsemblPlants" id="PNT70641"/>
    </source>
</evidence>
<reference evidence="3 4" key="1">
    <citation type="journal article" date="2010" name="Nature">
        <title>Genome sequencing and analysis of the model grass Brachypodium distachyon.</title>
        <authorList>
            <consortium name="International Brachypodium Initiative"/>
        </authorList>
    </citation>
    <scope>NUCLEOTIDE SEQUENCE [LARGE SCALE GENOMIC DNA]</scope>
    <source>
        <strain evidence="3 4">Bd21</strain>
    </source>
</reference>
<keyword evidence="1" id="KW-1133">Transmembrane helix</keyword>